<accession>A0A2W5RZA3</accession>
<protein>
    <recommendedName>
        <fullName evidence="3">Major tail protein</fullName>
    </recommendedName>
</protein>
<sequence length="261" mass="28527">MATKNYTLGRGKVSFSRFKEGTQVPAGFYYIGNTTEFNLTIESETLDHFSSDEGIREKDDSVPLEVTRTGSLITDNIDPKNVALFFFGTDSTVTQAVVASQTETLEDIKKGHQYKLGVTPSNPTGYFGLNPTGFEASIAAGGTDLVLNTDYTVNFDVGVITFLDTSTLAVDGVDVEVTYAVRASTRDRIISGSNPVEGAMMYIAFNPKGRNFDYYLPYVKITPNGDYALKGDEWQQVPFNIEALKPSSGEAIYMDGRPAYA</sequence>
<evidence type="ECO:0000313" key="2">
    <source>
        <dbReference type="Proteomes" id="UP000248975"/>
    </source>
</evidence>
<proteinExistence type="predicted"/>
<gene>
    <name evidence="1" type="ORF">DI533_20305</name>
</gene>
<comment type="caution">
    <text evidence="1">The sequence shown here is derived from an EMBL/GenBank/DDBJ whole genome shotgun (WGS) entry which is preliminary data.</text>
</comment>
<organism evidence="1 2">
    <name type="scientific">Cereibacter sphaeroides</name>
    <name type="common">Rhodobacter sphaeroides</name>
    <dbReference type="NCBI Taxonomy" id="1063"/>
    <lineage>
        <taxon>Bacteria</taxon>
        <taxon>Pseudomonadati</taxon>
        <taxon>Pseudomonadota</taxon>
        <taxon>Alphaproteobacteria</taxon>
        <taxon>Rhodobacterales</taxon>
        <taxon>Paracoccaceae</taxon>
        <taxon>Cereibacter</taxon>
    </lineage>
</organism>
<reference evidence="1 2" key="1">
    <citation type="submission" date="2017-08" db="EMBL/GenBank/DDBJ databases">
        <title>Infants hospitalized years apart are colonized by the same room-sourced microbial strains.</title>
        <authorList>
            <person name="Brooks B."/>
            <person name="Olm M.R."/>
            <person name="Firek B.A."/>
            <person name="Baker R."/>
            <person name="Thomas B.C."/>
            <person name="Morowitz M.J."/>
            <person name="Banfield J.F."/>
        </authorList>
    </citation>
    <scope>NUCLEOTIDE SEQUENCE [LARGE SCALE GENOMIC DNA]</scope>
    <source>
        <strain evidence="1">S2_003_000_R2_11</strain>
    </source>
</reference>
<name>A0A2W5RZA3_CERSP</name>
<evidence type="ECO:0000313" key="1">
    <source>
        <dbReference type="EMBL" id="PZQ95196.1"/>
    </source>
</evidence>
<evidence type="ECO:0008006" key="3">
    <source>
        <dbReference type="Google" id="ProtNLM"/>
    </source>
</evidence>
<dbReference type="EMBL" id="QFQS01000009">
    <property type="protein sequence ID" value="PZQ95196.1"/>
    <property type="molecule type" value="Genomic_DNA"/>
</dbReference>
<dbReference type="Proteomes" id="UP000248975">
    <property type="component" value="Unassembled WGS sequence"/>
</dbReference>
<dbReference type="AlphaFoldDB" id="A0A2W5RZA3"/>